<dbReference type="AlphaFoldDB" id="A0A4Y8LP17"/>
<dbReference type="RefSeq" id="WP_135154665.1">
    <property type="nucleotide sequence ID" value="NZ_SOMN01000071.1"/>
</dbReference>
<accession>A0A4Y8LP17</accession>
<sequence length="67" mass="7736">MDYRGSQFYGEDHNFKNYLERRKWSENANDSIEKPIFMDLIGDVTEKNILDLGCGTASFGIELLESL</sequence>
<protein>
    <recommendedName>
        <fullName evidence="3">Class I SAM-dependent methyltransferase</fullName>
    </recommendedName>
</protein>
<dbReference type="InterPro" id="IPR029063">
    <property type="entry name" value="SAM-dependent_MTases_sf"/>
</dbReference>
<comment type="caution">
    <text evidence="1">The sequence shown here is derived from an EMBL/GenBank/DDBJ whole genome shotgun (WGS) entry which is preliminary data.</text>
</comment>
<organism evidence="1 2">
    <name type="scientific">Cohnella luojiensis</name>
    <dbReference type="NCBI Taxonomy" id="652876"/>
    <lineage>
        <taxon>Bacteria</taxon>
        <taxon>Bacillati</taxon>
        <taxon>Bacillota</taxon>
        <taxon>Bacilli</taxon>
        <taxon>Bacillales</taxon>
        <taxon>Paenibacillaceae</taxon>
        <taxon>Cohnella</taxon>
    </lineage>
</organism>
<evidence type="ECO:0008006" key="3">
    <source>
        <dbReference type="Google" id="ProtNLM"/>
    </source>
</evidence>
<dbReference type="OrthoDB" id="9791837at2"/>
<dbReference type="SUPFAM" id="SSF53335">
    <property type="entry name" value="S-adenosyl-L-methionine-dependent methyltransferases"/>
    <property type="match status" value="1"/>
</dbReference>
<proteinExistence type="predicted"/>
<reference evidence="1 2" key="1">
    <citation type="submission" date="2019-03" db="EMBL/GenBank/DDBJ databases">
        <title>Cohnella endophytica sp. nov., a novel endophytic bacterium isolated from bark of Sonneratia apetala.</title>
        <authorList>
            <person name="Tuo L."/>
        </authorList>
    </citation>
    <scope>NUCLEOTIDE SEQUENCE [LARGE SCALE GENOMIC DNA]</scope>
    <source>
        <strain evidence="1 2">CCTCC AB 208254</strain>
    </source>
</reference>
<dbReference type="EMBL" id="SOMN01000071">
    <property type="protein sequence ID" value="TFE19351.1"/>
    <property type="molecule type" value="Genomic_DNA"/>
</dbReference>
<evidence type="ECO:0000313" key="1">
    <source>
        <dbReference type="EMBL" id="TFE19351.1"/>
    </source>
</evidence>
<evidence type="ECO:0000313" key="2">
    <source>
        <dbReference type="Proteomes" id="UP000297900"/>
    </source>
</evidence>
<gene>
    <name evidence="1" type="ORF">E2980_23510</name>
</gene>
<name>A0A4Y8LP17_9BACL</name>
<dbReference type="Proteomes" id="UP000297900">
    <property type="component" value="Unassembled WGS sequence"/>
</dbReference>
<keyword evidence="2" id="KW-1185">Reference proteome</keyword>